<name>A0A093V805_TALMA</name>
<sequence length="505" mass="56037">MSASEPVTRLRPASKIEKRFTVRHALGWYRALIIAGLYTVDKASAFDTHSIASYIPAMKRCIKNHPFLSATIDGLYGEFPVFTRLAKLDLGNHIQIIDTESDLYKSEEDELELFKKVILETHDQLWPDAERIPPWKIVVLPFPDQADSTQKRVYIIYAFSHTHGDAKSALAFHRSFLQGLQTQAADNNEDQSLIYKPPSSPLPLPLEEACNLKISWSFLLAPVLAQYMPNIVCRLLGIQAGGSQLSVDRGYTGEITSYDKDNFRTASQILVVKQDMLAKVLTVCRSQCSKLTGLLNRLIVYALSELLPPETANGFIGQIVVDLRSQIPAYADGMTMGNFVSAAYDTSSRTTPNPNSKYDETFWDAVRGTTTRLAATANTLDDQPIGLLKYLSNFRAWFLSHLGKKRDSSYEISNIGVFDPTLSNINDMATTTSQPWTIERTVFSQPANVLASPLNFQVVSMKGGDMVITLNWQVGVTGVSDEDAFAKAVLGHINNGLEEIALEAQ</sequence>
<dbReference type="EMBL" id="JPOX01000020">
    <property type="protein sequence ID" value="KFX46084.1"/>
    <property type="molecule type" value="Genomic_DNA"/>
</dbReference>
<dbReference type="GO" id="GO:0008080">
    <property type="term" value="F:N-acetyltransferase activity"/>
    <property type="evidence" value="ECO:0007669"/>
    <property type="project" value="TreeGrafter"/>
</dbReference>
<dbReference type="PANTHER" id="PTHR28037:SF1">
    <property type="entry name" value="ALCOHOL O-ACETYLTRANSFERASE 1-RELATED"/>
    <property type="match status" value="1"/>
</dbReference>
<protein>
    <submittedName>
        <fullName evidence="1">Uncharacterized protein C18B11.03c</fullName>
    </submittedName>
</protein>
<reference key="1">
    <citation type="journal article" date="2014" name="PLoS Genet.">
        <title>Signature Gene Expression Reveals Novel Clues to the Molecular Mechanisms of Dimorphic Transition in Penicillium marneffei.</title>
        <authorList>
            <person name="Yang E."/>
            <person name="Wang G."/>
            <person name="Cai J."/>
            <person name="Woo P.C."/>
            <person name="Lau S.K."/>
            <person name="Yuen K.-Y."/>
            <person name="Chow W.-N."/>
            <person name="Lin X."/>
        </authorList>
    </citation>
    <scope>NUCLEOTIDE SEQUENCE [LARGE SCALE GENOMIC DNA]</scope>
    <source>
        <strain>PM1</strain>
    </source>
</reference>
<dbReference type="eggNOG" id="ENOG502RC91">
    <property type="taxonomic scope" value="Eukaryota"/>
</dbReference>
<dbReference type="InterPro" id="IPR052058">
    <property type="entry name" value="Alcohol_O-acetyltransferase"/>
</dbReference>
<dbReference type="InterPro" id="IPR010828">
    <property type="entry name" value="Atf2/Sli1-like"/>
</dbReference>
<dbReference type="Pfam" id="PF07247">
    <property type="entry name" value="AATase"/>
    <property type="match status" value="1"/>
</dbReference>
<dbReference type="HOGENOM" id="CLU_024469_1_0_1"/>
<accession>A0A093V805</accession>
<gene>
    <name evidence="1" type="ORF">GQ26_0200700</name>
</gene>
<proteinExistence type="predicted"/>
<reference evidence="1" key="2">
    <citation type="journal article" date="2014" name="PLoS Genet.">
        <title>Signature gene expression reveals novel clues to the molecular mechanisms of dimorphic transition in Penicillium marneffei.</title>
        <authorList>
            <person name="Yang E."/>
            <person name="Wang G."/>
            <person name="Cai J."/>
            <person name="Woo P.C."/>
            <person name="Lau S.K."/>
            <person name="Yuen K.-Y."/>
            <person name="Chow W.-N."/>
            <person name="Lin X."/>
        </authorList>
    </citation>
    <scope>NUCLEOTIDE SEQUENCE</scope>
    <source>
        <strain evidence="1">PM1</strain>
    </source>
</reference>
<dbReference type="AlphaFoldDB" id="A0A093V805"/>
<dbReference type="PANTHER" id="PTHR28037">
    <property type="entry name" value="ALCOHOL O-ACETYLTRANSFERASE 1-RELATED"/>
    <property type="match status" value="1"/>
</dbReference>
<organism evidence="1">
    <name type="scientific">Talaromyces marneffei PM1</name>
    <dbReference type="NCBI Taxonomy" id="1077442"/>
    <lineage>
        <taxon>Eukaryota</taxon>
        <taxon>Fungi</taxon>
        <taxon>Dikarya</taxon>
        <taxon>Ascomycota</taxon>
        <taxon>Pezizomycotina</taxon>
        <taxon>Eurotiomycetes</taxon>
        <taxon>Eurotiomycetidae</taxon>
        <taxon>Eurotiales</taxon>
        <taxon>Trichocomaceae</taxon>
        <taxon>Talaromyces</taxon>
        <taxon>Talaromyces sect. Talaromyces</taxon>
    </lineage>
</organism>
<comment type="caution">
    <text evidence="1">The sequence shown here is derived from an EMBL/GenBank/DDBJ whole genome shotgun (WGS) entry which is preliminary data.</text>
</comment>
<evidence type="ECO:0000313" key="1">
    <source>
        <dbReference type="EMBL" id="KFX46084.1"/>
    </source>
</evidence>